<proteinExistence type="predicted"/>
<accession>A0A078B6X7</accession>
<dbReference type="EMBL" id="CCKQ01018201">
    <property type="protein sequence ID" value="CDW90139.1"/>
    <property type="molecule type" value="Genomic_DNA"/>
</dbReference>
<evidence type="ECO:0000313" key="3">
    <source>
        <dbReference type="Proteomes" id="UP000039865"/>
    </source>
</evidence>
<keyword evidence="3" id="KW-1185">Reference proteome</keyword>
<reference evidence="2 3" key="1">
    <citation type="submission" date="2014-06" db="EMBL/GenBank/DDBJ databases">
        <authorList>
            <person name="Swart Estienne"/>
        </authorList>
    </citation>
    <scope>NUCLEOTIDE SEQUENCE [LARGE SCALE GENOMIC DNA]</scope>
    <source>
        <strain evidence="2 3">130c</strain>
    </source>
</reference>
<evidence type="ECO:0000256" key="1">
    <source>
        <dbReference type="SAM" id="MobiDB-lite"/>
    </source>
</evidence>
<evidence type="ECO:0000313" key="2">
    <source>
        <dbReference type="EMBL" id="CDW90139.1"/>
    </source>
</evidence>
<dbReference type="InParanoid" id="A0A078B6X7"/>
<feature type="compositionally biased region" description="Polar residues" evidence="1">
    <location>
        <begin position="78"/>
        <end position="114"/>
    </location>
</feature>
<sequence length="114" mass="13360">MKSSNKYLVKNQKGKKRFINKKALILQREILDFKELDLQTIEWSSSTSISKEMSRSSNSAIRNTRQSMSPASLKMFNPNKSPVRQDQSPQSTRIMFISRNNKNRQTQSQLWSKY</sequence>
<gene>
    <name evidence="2" type="primary">Contig7276.g7780</name>
    <name evidence="2" type="ORF">STYLEM_19280</name>
</gene>
<dbReference type="Proteomes" id="UP000039865">
    <property type="component" value="Unassembled WGS sequence"/>
</dbReference>
<organism evidence="2 3">
    <name type="scientific">Stylonychia lemnae</name>
    <name type="common">Ciliate</name>
    <dbReference type="NCBI Taxonomy" id="5949"/>
    <lineage>
        <taxon>Eukaryota</taxon>
        <taxon>Sar</taxon>
        <taxon>Alveolata</taxon>
        <taxon>Ciliophora</taxon>
        <taxon>Intramacronucleata</taxon>
        <taxon>Spirotrichea</taxon>
        <taxon>Stichotrichia</taxon>
        <taxon>Sporadotrichida</taxon>
        <taxon>Oxytrichidae</taxon>
        <taxon>Stylonychinae</taxon>
        <taxon>Stylonychia</taxon>
    </lineage>
</organism>
<name>A0A078B6X7_STYLE</name>
<protein>
    <submittedName>
        <fullName evidence="2">Uncharacterized protein</fullName>
    </submittedName>
</protein>
<feature type="region of interest" description="Disordered" evidence="1">
    <location>
        <begin position="46"/>
        <end position="114"/>
    </location>
</feature>
<feature type="compositionally biased region" description="Polar residues" evidence="1">
    <location>
        <begin position="46"/>
        <end position="70"/>
    </location>
</feature>
<dbReference type="AlphaFoldDB" id="A0A078B6X7"/>